<organism evidence="9">
    <name type="scientific">Terrestrivirus sp</name>
    <dbReference type="NCBI Taxonomy" id="2487775"/>
    <lineage>
        <taxon>Viruses</taxon>
        <taxon>Varidnaviria</taxon>
        <taxon>Bamfordvirae</taxon>
        <taxon>Nucleocytoviricota</taxon>
        <taxon>Megaviricetes</taxon>
        <taxon>Imitervirales</taxon>
        <taxon>Mimiviridae</taxon>
        <taxon>Klosneuvirinae</taxon>
    </lineage>
</organism>
<evidence type="ECO:0000313" key="9">
    <source>
        <dbReference type="EMBL" id="AYV76184.1"/>
    </source>
</evidence>
<evidence type="ECO:0000256" key="3">
    <source>
        <dbReference type="ARBA" id="ARBA00022723"/>
    </source>
</evidence>
<keyword evidence="7" id="KW-0812">Transmembrane</keyword>
<gene>
    <name evidence="9" type="ORF">Terrestrivirus5_6</name>
</gene>
<evidence type="ECO:0000256" key="4">
    <source>
        <dbReference type="ARBA" id="ARBA00022801"/>
    </source>
</evidence>
<keyword evidence="3" id="KW-0479">Metal-binding</keyword>
<name>A0A3G4ZP54_9VIRU</name>
<keyword evidence="5" id="KW-0862">Zinc</keyword>
<evidence type="ECO:0000259" key="8">
    <source>
        <dbReference type="Pfam" id="PF01435"/>
    </source>
</evidence>
<accession>A0A3G4ZP54</accession>
<sequence>MEYFLPPAIEFDETIQFNSCTKERLKTIISHSLCLNDMNKMNVEIINLTTSYGFFGATVDNKRNNEIIGYRKYNKNDYPKNVLTIEVPSDLEYKNDNNSWECTIKYHSFGILCETEYLSMSEEQLVVILCHEINHFKYGDLNLNNRILMGLYNLTTNPILLSLSCYFFGTYILFTVVGFNHLYAMRSRQIEKRADVNTFHLKHDMKRNAKQLWIQFKNNKSIKKSLFHSSLQYCFRMYHNIFCGMTHPTMSERIKYCS</sequence>
<keyword evidence="7" id="KW-1133">Transmembrane helix</keyword>
<dbReference type="GO" id="GO:0046872">
    <property type="term" value="F:metal ion binding"/>
    <property type="evidence" value="ECO:0007669"/>
    <property type="project" value="UniProtKB-KW"/>
</dbReference>
<dbReference type="EMBL" id="MK071983">
    <property type="protein sequence ID" value="AYV76184.1"/>
    <property type="molecule type" value="Genomic_DNA"/>
</dbReference>
<comment type="cofactor">
    <cofactor evidence="1">
        <name>Zn(2+)</name>
        <dbReference type="ChEBI" id="CHEBI:29105"/>
    </cofactor>
</comment>
<reference evidence="9" key="1">
    <citation type="submission" date="2018-10" db="EMBL/GenBank/DDBJ databases">
        <title>Hidden diversity of soil giant viruses.</title>
        <authorList>
            <person name="Schulz F."/>
            <person name="Alteio L."/>
            <person name="Goudeau D."/>
            <person name="Ryan E.M."/>
            <person name="Malmstrom R.R."/>
            <person name="Blanchard J."/>
            <person name="Woyke T."/>
        </authorList>
    </citation>
    <scope>NUCLEOTIDE SEQUENCE</scope>
    <source>
        <strain evidence="9">TEV1</strain>
    </source>
</reference>
<dbReference type="Pfam" id="PF01435">
    <property type="entry name" value="Peptidase_M48"/>
    <property type="match status" value="1"/>
</dbReference>
<dbReference type="InterPro" id="IPR001915">
    <property type="entry name" value="Peptidase_M48"/>
</dbReference>
<dbReference type="GO" id="GO:0006508">
    <property type="term" value="P:proteolysis"/>
    <property type="evidence" value="ECO:0007669"/>
    <property type="project" value="UniProtKB-KW"/>
</dbReference>
<protein>
    <recommendedName>
        <fullName evidence="8">Peptidase M48 domain-containing protein</fullName>
    </recommendedName>
</protein>
<keyword evidence="7" id="KW-0472">Membrane</keyword>
<feature type="transmembrane region" description="Helical" evidence="7">
    <location>
        <begin position="159"/>
        <end position="183"/>
    </location>
</feature>
<evidence type="ECO:0000256" key="6">
    <source>
        <dbReference type="ARBA" id="ARBA00023049"/>
    </source>
</evidence>
<evidence type="ECO:0000256" key="2">
    <source>
        <dbReference type="ARBA" id="ARBA00022670"/>
    </source>
</evidence>
<dbReference type="GO" id="GO:0004222">
    <property type="term" value="F:metalloendopeptidase activity"/>
    <property type="evidence" value="ECO:0007669"/>
    <property type="project" value="InterPro"/>
</dbReference>
<keyword evidence="6" id="KW-0482">Metalloprotease</keyword>
<feature type="domain" description="Peptidase M48" evidence="8">
    <location>
        <begin position="120"/>
        <end position="255"/>
    </location>
</feature>
<evidence type="ECO:0000256" key="5">
    <source>
        <dbReference type="ARBA" id="ARBA00022833"/>
    </source>
</evidence>
<evidence type="ECO:0000256" key="1">
    <source>
        <dbReference type="ARBA" id="ARBA00001947"/>
    </source>
</evidence>
<evidence type="ECO:0000256" key="7">
    <source>
        <dbReference type="SAM" id="Phobius"/>
    </source>
</evidence>
<keyword evidence="2" id="KW-0645">Protease</keyword>
<proteinExistence type="predicted"/>
<keyword evidence="4" id="KW-0378">Hydrolase</keyword>